<dbReference type="Gene3D" id="3.20.20.70">
    <property type="entry name" value="Aldolase class I"/>
    <property type="match status" value="1"/>
</dbReference>
<dbReference type="EMBL" id="UINC01103805">
    <property type="protein sequence ID" value="SVC66473.1"/>
    <property type="molecule type" value="Genomic_DNA"/>
</dbReference>
<protein>
    <recommendedName>
        <fullName evidence="2">Radical SAM core domain-containing protein</fullName>
    </recommendedName>
</protein>
<evidence type="ECO:0008006" key="2">
    <source>
        <dbReference type="Google" id="ProtNLM"/>
    </source>
</evidence>
<evidence type="ECO:0000313" key="1">
    <source>
        <dbReference type="EMBL" id="SVC66473.1"/>
    </source>
</evidence>
<proteinExistence type="predicted"/>
<gene>
    <name evidence="1" type="ORF">METZ01_LOCUS319327</name>
</gene>
<dbReference type="InterPro" id="IPR013785">
    <property type="entry name" value="Aldolase_TIM"/>
</dbReference>
<dbReference type="AlphaFoldDB" id="A0A382NZB0"/>
<feature type="non-terminal residue" evidence="1">
    <location>
        <position position="79"/>
    </location>
</feature>
<organism evidence="1">
    <name type="scientific">marine metagenome</name>
    <dbReference type="NCBI Taxonomy" id="408172"/>
    <lineage>
        <taxon>unclassified sequences</taxon>
        <taxon>metagenomes</taxon>
        <taxon>ecological metagenomes</taxon>
    </lineage>
</organism>
<name>A0A382NZB0_9ZZZZ</name>
<accession>A0A382NZB0</accession>
<sequence>MRQEMNNEVGPLLNKSYITLKNLKKWIPPGYLPNLKNINFCGSVDEPTTHPEFVDIVDYFSKFTGVNVATNGSTRTSKF</sequence>
<reference evidence="1" key="1">
    <citation type="submission" date="2018-05" db="EMBL/GenBank/DDBJ databases">
        <authorList>
            <person name="Lanie J.A."/>
            <person name="Ng W.-L."/>
            <person name="Kazmierczak K.M."/>
            <person name="Andrzejewski T.M."/>
            <person name="Davidsen T.M."/>
            <person name="Wayne K.J."/>
            <person name="Tettelin H."/>
            <person name="Glass J.I."/>
            <person name="Rusch D."/>
            <person name="Podicherti R."/>
            <person name="Tsui H.-C.T."/>
            <person name="Winkler M.E."/>
        </authorList>
    </citation>
    <scope>NUCLEOTIDE SEQUENCE</scope>
</reference>